<evidence type="ECO:0000313" key="2">
    <source>
        <dbReference type="EMBL" id="KIY67081.1"/>
    </source>
</evidence>
<name>A0A0D7BC36_9AGAR</name>
<feature type="compositionally biased region" description="Basic and acidic residues" evidence="1">
    <location>
        <begin position="85"/>
        <end position="104"/>
    </location>
</feature>
<feature type="region of interest" description="Disordered" evidence="1">
    <location>
        <begin position="1"/>
        <end position="46"/>
    </location>
</feature>
<evidence type="ECO:0000313" key="3">
    <source>
        <dbReference type="Proteomes" id="UP000054007"/>
    </source>
</evidence>
<reference evidence="2 3" key="1">
    <citation type="journal article" date="2015" name="Fungal Genet. Biol.">
        <title>Evolution of novel wood decay mechanisms in Agaricales revealed by the genome sequences of Fistulina hepatica and Cylindrobasidium torrendii.</title>
        <authorList>
            <person name="Floudas D."/>
            <person name="Held B.W."/>
            <person name="Riley R."/>
            <person name="Nagy L.G."/>
            <person name="Koehler G."/>
            <person name="Ransdell A.S."/>
            <person name="Younus H."/>
            <person name="Chow J."/>
            <person name="Chiniquy J."/>
            <person name="Lipzen A."/>
            <person name="Tritt A."/>
            <person name="Sun H."/>
            <person name="Haridas S."/>
            <person name="LaButti K."/>
            <person name="Ohm R.A."/>
            <person name="Kues U."/>
            <person name="Blanchette R.A."/>
            <person name="Grigoriev I.V."/>
            <person name="Minto R.E."/>
            <person name="Hibbett D.S."/>
        </authorList>
    </citation>
    <scope>NUCLEOTIDE SEQUENCE [LARGE SCALE GENOMIC DNA]</scope>
    <source>
        <strain evidence="2 3">FP15055 ss-10</strain>
    </source>
</reference>
<protein>
    <submittedName>
        <fullName evidence="2">Uncharacterized protein</fullName>
    </submittedName>
</protein>
<organism evidence="2 3">
    <name type="scientific">Cylindrobasidium torrendii FP15055 ss-10</name>
    <dbReference type="NCBI Taxonomy" id="1314674"/>
    <lineage>
        <taxon>Eukaryota</taxon>
        <taxon>Fungi</taxon>
        <taxon>Dikarya</taxon>
        <taxon>Basidiomycota</taxon>
        <taxon>Agaricomycotina</taxon>
        <taxon>Agaricomycetes</taxon>
        <taxon>Agaricomycetidae</taxon>
        <taxon>Agaricales</taxon>
        <taxon>Marasmiineae</taxon>
        <taxon>Physalacriaceae</taxon>
        <taxon>Cylindrobasidium</taxon>
    </lineage>
</organism>
<keyword evidence="3" id="KW-1185">Reference proteome</keyword>
<evidence type="ECO:0000256" key="1">
    <source>
        <dbReference type="SAM" id="MobiDB-lite"/>
    </source>
</evidence>
<accession>A0A0D7BC36</accession>
<dbReference type="EMBL" id="KN880535">
    <property type="protein sequence ID" value="KIY67081.1"/>
    <property type="molecule type" value="Genomic_DNA"/>
</dbReference>
<feature type="region of interest" description="Disordered" evidence="1">
    <location>
        <begin position="77"/>
        <end position="104"/>
    </location>
</feature>
<dbReference type="AlphaFoldDB" id="A0A0D7BC36"/>
<feature type="compositionally biased region" description="Basic and acidic residues" evidence="1">
    <location>
        <begin position="10"/>
        <end position="20"/>
    </location>
</feature>
<proteinExistence type="predicted"/>
<dbReference type="Proteomes" id="UP000054007">
    <property type="component" value="Unassembled WGS sequence"/>
</dbReference>
<sequence>MKSFKKYRQGRRERNDRVPENVRNVPQNERGGTETHNVPAGAGSGGVANIDLVPHIMRGGLMSAAIGSAVIATAAPFGKSSAEVNKVDGAEPKEDASMQDDRIG</sequence>
<gene>
    <name evidence="2" type="ORF">CYLTODRAFT_490928</name>
</gene>